<dbReference type="Proteomes" id="UP000233440">
    <property type="component" value="Unassembled WGS sequence"/>
</dbReference>
<dbReference type="GO" id="GO:0003677">
    <property type="term" value="F:DNA binding"/>
    <property type="evidence" value="ECO:0007669"/>
    <property type="project" value="UniProtKB-KW"/>
</dbReference>
<keyword evidence="1" id="KW-0238">DNA-binding</keyword>
<dbReference type="PROSITE" id="PS50943">
    <property type="entry name" value="HTH_CROC1"/>
    <property type="match status" value="1"/>
</dbReference>
<dbReference type="EMBL" id="PIQO01000023">
    <property type="protein sequence ID" value="PKR83064.1"/>
    <property type="molecule type" value="Genomic_DNA"/>
</dbReference>
<dbReference type="InterPro" id="IPR010982">
    <property type="entry name" value="Lambda_DNA-bd_dom_sf"/>
</dbReference>
<evidence type="ECO:0000256" key="1">
    <source>
        <dbReference type="ARBA" id="ARBA00023125"/>
    </source>
</evidence>
<sequence length="115" mass="13757">METLGERLKYLRKSRKLTQTDLAEKLHLTRNQISTYEMDQVQPGIDVIISYCKFFKVTSDVLLNINNMGTEISLLEQLIVQIQQNTMKMNENQREQYLKHLRLYAIFLERYKENL</sequence>
<dbReference type="PANTHER" id="PTHR46558:SF11">
    <property type="entry name" value="HTH-TYPE TRANSCRIPTIONAL REGULATOR XRE"/>
    <property type="match status" value="1"/>
</dbReference>
<reference evidence="3 4" key="1">
    <citation type="submission" date="2017-11" db="EMBL/GenBank/DDBJ databases">
        <title>Bacillus camelliae sp. nov., isolated from pu'er tea.</title>
        <authorList>
            <person name="Niu L."/>
        </authorList>
    </citation>
    <scope>NUCLEOTIDE SEQUENCE [LARGE SCALE GENOMIC DNA]</scope>
    <source>
        <strain evidence="3 4">7578-1</strain>
    </source>
</reference>
<dbReference type="Gene3D" id="1.10.260.40">
    <property type="entry name" value="lambda repressor-like DNA-binding domains"/>
    <property type="match status" value="1"/>
</dbReference>
<dbReference type="RefSeq" id="WP_101356209.1">
    <property type="nucleotide sequence ID" value="NZ_PIQO01000023.1"/>
</dbReference>
<name>A0A2N3LEU1_9BACI</name>
<dbReference type="OrthoDB" id="72638at2"/>
<accession>A0A2N3LEU1</accession>
<evidence type="ECO:0000313" key="4">
    <source>
        <dbReference type="Proteomes" id="UP000233440"/>
    </source>
</evidence>
<dbReference type="AlphaFoldDB" id="A0A2N3LEU1"/>
<proteinExistence type="predicted"/>
<dbReference type="PANTHER" id="PTHR46558">
    <property type="entry name" value="TRACRIPTIONAL REGULATORY PROTEIN-RELATED-RELATED"/>
    <property type="match status" value="1"/>
</dbReference>
<dbReference type="Pfam" id="PF12844">
    <property type="entry name" value="HTH_19"/>
    <property type="match status" value="1"/>
</dbReference>
<evidence type="ECO:0000313" key="3">
    <source>
        <dbReference type="EMBL" id="PKR83064.1"/>
    </source>
</evidence>
<comment type="caution">
    <text evidence="3">The sequence shown here is derived from an EMBL/GenBank/DDBJ whole genome shotgun (WGS) entry which is preliminary data.</text>
</comment>
<organism evidence="3 4">
    <name type="scientific">Heyndrickxia camelliae</name>
    <dbReference type="NCBI Taxonomy" id="1707093"/>
    <lineage>
        <taxon>Bacteria</taxon>
        <taxon>Bacillati</taxon>
        <taxon>Bacillota</taxon>
        <taxon>Bacilli</taxon>
        <taxon>Bacillales</taxon>
        <taxon>Bacillaceae</taxon>
        <taxon>Heyndrickxia</taxon>
    </lineage>
</organism>
<protein>
    <recommendedName>
        <fullName evidence="2">HTH cro/C1-type domain-containing protein</fullName>
    </recommendedName>
</protein>
<dbReference type="SMART" id="SM00530">
    <property type="entry name" value="HTH_XRE"/>
    <property type="match status" value="1"/>
</dbReference>
<evidence type="ECO:0000259" key="2">
    <source>
        <dbReference type="PROSITE" id="PS50943"/>
    </source>
</evidence>
<dbReference type="InterPro" id="IPR001387">
    <property type="entry name" value="Cro/C1-type_HTH"/>
</dbReference>
<feature type="domain" description="HTH cro/C1-type" evidence="2">
    <location>
        <begin position="8"/>
        <end position="62"/>
    </location>
</feature>
<gene>
    <name evidence="3" type="ORF">CWO92_21240</name>
</gene>
<keyword evidence="4" id="KW-1185">Reference proteome</keyword>
<dbReference type="CDD" id="cd00093">
    <property type="entry name" value="HTH_XRE"/>
    <property type="match status" value="1"/>
</dbReference>
<dbReference type="SUPFAM" id="SSF47413">
    <property type="entry name" value="lambda repressor-like DNA-binding domains"/>
    <property type="match status" value="1"/>
</dbReference>